<reference evidence="3 4" key="1">
    <citation type="submission" date="2023-01" db="EMBL/GenBank/DDBJ databases">
        <title>Novel species of the genus Asticcacaulis isolated from rivers.</title>
        <authorList>
            <person name="Lu H."/>
        </authorList>
    </citation>
    <scope>NUCLEOTIDE SEQUENCE [LARGE SCALE GENOMIC DNA]</scope>
    <source>
        <strain evidence="3 4">DXS10W</strain>
    </source>
</reference>
<dbReference type="Proteomes" id="UP001216595">
    <property type="component" value="Unassembled WGS sequence"/>
</dbReference>
<dbReference type="SUPFAM" id="SSF46785">
    <property type="entry name" value="Winged helix' DNA-binding domain"/>
    <property type="match status" value="1"/>
</dbReference>
<dbReference type="Pfam" id="PF03551">
    <property type="entry name" value="PadR"/>
    <property type="match status" value="1"/>
</dbReference>
<proteinExistence type="predicted"/>
<dbReference type="InterPro" id="IPR036390">
    <property type="entry name" value="WH_DNA-bd_sf"/>
</dbReference>
<evidence type="ECO:0000256" key="1">
    <source>
        <dbReference type="SAM" id="MobiDB-lite"/>
    </source>
</evidence>
<dbReference type="InterPro" id="IPR005149">
    <property type="entry name" value="Tscrpt_reg_PadR_N"/>
</dbReference>
<dbReference type="EMBL" id="JAQQKW010000001">
    <property type="protein sequence ID" value="MDC7692953.1"/>
    <property type="molecule type" value="Genomic_DNA"/>
</dbReference>
<gene>
    <name evidence="3" type="ORF">PQU94_01520</name>
</gene>
<dbReference type="RefSeq" id="WP_272739730.1">
    <property type="nucleotide sequence ID" value="NZ_JAQQKW010000001.1"/>
</dbReference>
<name>A0ABT5IAD8_9CAUL</name>
<feature type="compositionally biased region" description="Gly residues" evidence="1">
    <location>
        <begin position="24"/>
        <end position="44"/>
    </location>
</feature>
<dbReference type="InterPro" id="IPR036388">
    <property type="entry name" value="WH-like_DNA-bd_sf"/>
</dbReference>
<keyword evidence="4" id="KW-1185">Reference proteome</keyword>
<accession>A0ABT5IAD8</accession>
<dbReference type="PANTHER" id="PTHR43252:SF7">
    <property type="entry name" value="TRANSCRIPTIONAL REGULATOR YQJI"/>
    <property type="match status" value="1"/>
</dbReference>
<dbReference type="Gene3D" id="1.10.10.10">
    <property type="entry name" value="Winged helix-like DNA-binding domain superfamily/Winged helix DNA-binding domain"/>
    <property type="match status" value="1"/>
</dbReference>
<evidence type="ECO:0000259" key="2">
    <source>
        <dbReference type="Pfam" id="PF03551"/>
    </source>
</evidence>
<sequence>MRDFPFGPGRGGGHHRGWPEEGRGGPFGERGPGRRGQGGRGGRGFGHGGLRLVLLRLISDKPSHGYELIRAIDDHFNGQYAPSPGIVYPALNWLEDGGFITITPDAEGRKVATITEAGTALLAERAEELERLFAEAPQSTSEGPDFVPIFRAMDNLKAALRNRAARPLTQDELHAIVDGIDDLARRIERS</sequence>
<dbReference type="PANTHER" id="PTHR43252">
    <property type="entry name" value="TRANSCRIPTIONAL REGULATOR YQJI"/>
    <property type="match status" value="1"/>
</dbReference>
<protein>
    <submittedName>
        <fullName evidence="3">PadR family transcriptional regulator</fullName>
    </submittedName>
</protein>
<feature type="domain" description="Transcription regulator PadR N-terminal" evidence="2">
    <location>
        <begin position="54"/>
        <end position="123"/>
    </location>
</feature>
<comment type="caution">
    <text evidence="3">The sequence shown here is derived from an EMBL/GenBank/DDBJ whole genome shotgun (WGS) entry which is preliminary data.</text>
</comment>
<evidence type="ECO:0000313" key="3">
    <source>
        <dbReference type="EMBL" id="MDC7692953.1"/>
    </source>
</evidence>
<feature type="region of interest" description="Disordered" evidence="1">
    <location>
        <begin position="1"/>
        <end position="44"/>
    </location>
</feature>
<organism evidence="3 4">
    <name type="scientific">Asticcacaulis currens</name>
    <dbReference type="NCBI Taxonomy" id="2984210"/>
    <lineage>
        <taxon>Bacteria</taxon>
        <taxon>Pseudomonadati</taxon>
        <taxon>Pseudomonadota</taxon>
        <taxon>Alphaproteobacteria</taxon>
        <taxon>Caulobacterales</taxon>
        <taxon>Caulobacteraceae</taxon>
        <taxon>Asticcacaulis</taxon>
    </lineage>
</organism>
<evidence type="ECO:0000313" key="4">
    <source>
        <dbReference type="Proteomes" id="UP001216595"/>
    </source>
</evidence>